<dbReference type="InterPro" id="IPR000182">
    <property type="entry name" value="GNAT_dom"/>
</dbReference>
<feature type="domain" description="N-acetyltransferase" evidence="1">
    <location>
        <begin position="5"/>
        <end position="166"/>
    </location>
</feature>
<organism evidence="2 3">
    <name type="scientific">Fusarium langsethiae</name>
    <dbReference type="NCBI Taxonomy" id="179993"/>
    <lineage>
        <taxon>Eukaryota</taxon>
        <taxon>Fungi</taxon>
        <taxon>Dikarya</taxon>
        <taxon>Ascomycota</taxon>
        <taxon>Pezizomycotina</taxon>
        <taxon>Sordariomycetes</taxon>
        <taxon>Hypocreomycetidae</taxon>
        <taxon>Hypocreales</taxon>
        <taxon>Nectriaceae</taxon>
        <taxon>Fusarium</taxon>
    </lineage>
</organism>
<reference evidence="2 3" key="1">
    <citation type="submission" date="2015-04" db="EMBL/GenBank/DDBJ databases">
        <title>The draft genome sequence of Fusarium langsethiae, a T-2/HT-2 mycotoxin producer.</title>
        <authorList>
            <person name="Lysoe E."/>
            <person name="Divon H.H."/>
            <person name="Terzi V."/>
            <person name="Orru L."/>
            <person name="Lamontanara A."/>
            <person name="Kolseth A.-K."/>
            <person name="Frandsen R.J."/>
            <person name="Nielsen K."/>
            <person name="Thrane U."/>
        </authorList>
    </citation>
    <scope>NUCLEOTIDE SEQUENCE [LARGE SCALE GENOMIC DNA]</scope>
    <source>
        <strain evidence="2 3">Fl201059</strain>
    </source>
</reference>
<evidence type="ECO:0000313" key="3">
    <source>
        <dbReference type="Proteomes" id="UP000037904"/>
    </source>
</evidence>
<dbReference type="SUPFAM" id="SSF55729">
    <property type="entry name" value="Acyl-CoA N-acyltransferases (Nat)"/>
    <property type="match status" value="1"/>
</dbReference>
<dbReference type="PANTHER" id="PTHR43617">
    <property type="entry name" value="L-AMINO ACID N-ACETYLTRANSFERASE"/>
    <property type="match status" value="1"/>
</dbReference>
<comment type="caution">
    <text evidence="2">The sequence shown here is derived from an EMBL/GenBank/DDBJ whole genome shotgun (WGS) entry which is preliminary data.</text>
</comment>
<gene>
    <name evidence="2" type="ORF">FLAG1_06354</name>
</gene>
<evidence type="ECO:0000259" key="1">
    <source>
        <dbReference type="PROSITE" id="PS51186"/>
    </source>
</evidence>
<dbReference type="InterPro" id="IPR050276">
    <property type="entry name" value="MshD_Acetyltransferase"/>
</dbReference>
<dbReference type="Gene3D" id="3.40.630.30">
    <property type="match status" value="1"/>
</dbReference>
<dbReference type="Proteomes" id="UP000037904">
    <property type="component" value="Unassembled WGS sequence"/>
</dbReference>
<name>A0A0M9EW00_FUSLA</name>
<dbReference type="CDD" id="cd04301">
    <property type="entry name" value="NAT_SF"/>
    <property type="match status" value="1"/>
</dbReference>
<dbReference type="Pfam" id="PF00583">
    <property type="entry name" value="Acetyltransf_1"/>
    <property type="match status" value="1"/>
</dbReference>
<dbReference type="GO" id="GO:0016747">
    <property type="term" value="F:acyltransferase activity, transferring groups other than amino-acyl groups"/>
    <property type="evidence" value="ECO:0007669"/>
    <property type="project" value="InterPro"/>
</dbReference>
<dbReference type="OrthoDB" id="5689at2759"/>
<dbReference type="AlphaFoldDB" id="A0A0M9EW00"/>
<sequence>MSSNYHFRAATKEEAPQLQNLIHAAFRFTDASVEWIGSPELANTFNMDINVIIERIASPENVFFIVSDTPNGPAIACVNVFKKAPDYGRIALLAVDPTIQRGGLGKIVMNKAERYLKEGLGVKRIGLNALHTRKGLLAWYERQGYVKTGDVERITTERYEEEIVLIEFEKHV</sequence>
<dbReference type="PANTHER" id="PTHR43617:SF9">
    <property type="entry name" value="GNAT FAMILY ACETYLTRANSFERASE"/>
    <property type="match status" value="1"/>
</dbReference>
<evidence type="ECO:0000313" key="2">
    <source>
        <dbReference type="EMBL" id="KPA40760.1"/>
    </source>
</evidence>
<proteinExistence type="predicted"/>
<dbReference type="PROSITE" id="PS51186">
    <property type="entry name" value="GNAT"/>
    <property type="match status" value="1"/>
</dbReference>
<keyword evidence="3" id="KW-1185">Reference proteome</keyword>
<protein>
    <submittedName>
        <fullName evidence="2">Gnat family</fullName>
    </submittedName>
</protein>
<dbReference type="InterPro" id="IPR016181">
    <property type="entry name" value="Acyl_CoA_acyltransferase"/>
</dbReference>
<accession>A0A0M9EW00</accession>
<dbReference type="EMBL" id="JXCE01000121">
    <property type="protein sequence ID" value="KPA40760.1"/>
    <property type="molecule type" value="Genomic_DNA"/>
</dbReference>